<keyword evidence="3 4" id="KW-0408">Iron</keyword>
<feature type="domain" description="Cytochrome c" evidence="5">
    <location>
        <begin position="70"/>
        <end position="218"/>
    </location>
</feature>
<dbReference type="OrthoDB" id="9811395at2"/>
<comment type="caution">
    <text evidence="6">The sequence shown here is derived from an EMBL/GenBank/DDBJ whole genome shotgun (WGS) entry which is preliminary data.</text>
</comment>
<keyword evidence="2 4" id="KW-0479">Metal-binding</keyword>
<evidence type="ECO:0000256" key="1">
    <source>
        <dbReference type="ARBA" id="ARBA00022617"/>
    </source>
</evidence>
<dbReference type="PROSITE" id="PS51007">
    <property type="entry name" value="CYTC"/>
    <property type="match status" value="1"/>
</dbReference>
<evidence type="ECO:0000259" key="5">
    <source>
        <dbReference type="PROSITE" id="PS51007"/>
    </source>
</evidence>
<dbReference type="EMBL" id="QHJQ01000002">
    <property type="protein sequence ID" value="PXA05033.1"/>
    <property type="molecule type" value="Genomic_DNA"/>
</dbReference>
<evidence type="ECO:0000313" key="6">
    <source>
        <dbReference type="EMBL" id="PXA05033.1"/>
    </source>
</evidence>
<evidence type="ECO:0000256" key="2">
    <source>
        <dbReference type="ARBA" id="ARBA00022723"/>
    </source>
</evidence>
<dbReference type="InParanoid" id="A0A317ZLD2"/>
<dbReference type="AlphaFoldDB" id="A0A317ZLD2"/>
<dbReference type="SUPFAM" id="SSF46626">
    <property type="entry name" value="Cytochrome c"/>
    <property type="match status" value="1"/>
</dbReference>
<reference evidence="6 7" key="1">
    <citation type="submission" date="2018-05" db="EMBL/GenBank/DDBJ databases">
        <title>Coraliomargarita sinensis sp. nov., isolated from a marine solar saltern.</title>
        <authorList>
            <person name="Zhou L.Y."/>
        </authorList>
    </citation>
    <scope>NUCLEOTIDE SEQUENCE [LARGE SCALE GENOMIC DNA]</scope>
    <source>
        <strain evidence="6 7">WN38</strain>
    </source>
</reference>
<organism evidence="6 7">
    <name type="scientific">Coraliomargarita sinensis</name>
    <dbReference type="NCBI Taxonomy" id="2174842"/>
    <lineage>
        <taxon>Bacteria</taxon>
        <taxon>Pseudomonadati</taxon>
        <taxon>Verrucomicrobiota</taxon>
        <taxon>Opitutia</taxon>
        <taxon>Puniceicoccales</taxon>
        <taxon>Coraliomargaritaceae</taxon>
        <taxon>Coraliomargarita</taxon>
    </lineage>
</organism>
<dbReference type="Gene3D" id="1.10.760.10">
    <property type="entry name" value="Cytochrome c-like domain"/>
    <property type="match status" value="1"/>
</dbReference>
<dbReference type="GO" id="GO:0009055">
    <property type="term" value="F:electron transfer activity"/>
    <property type="evidence" value="ECO:0007669"/>
    <property type="project" value="InterPro"/>
</dbReference>
<dbReference type="InterPro" id="IPR003468">
    <property type="entry name" value="Cyt_c_oxidase_monohaem-su/FixO"/>
</dbReference>
<protein>
    <submittedName>
        <fullName evidence="6">Cytochrome-c oxidase</fullName>
    </submittedName>
</protein>
<dbReference type="Pfam" id="PF02433">
    <property type="entry name" value="FixO"/>
    <property type="match status" value="1"/>
</dbReference>
<keyword evidence="7" id="KW-1185">Reference proteome</keyword>
<dbReference type="GO" id="GO:0020037">
    <property type="term" value="F:heme binding"/>
    <property type="evidence" value="ECO:0007669"/>
    <property type="project" value="InterPro"/>
</dbReference>
<sequence>MKNLPLLFCGIFFALAFSYTGLIVSGNIQLGALEPSTETLVPSDSEVDENGQPLMVMPEGETLYPRKPSGLAEQGKKVYIEMGCMYCHSQQVRRRGFGADIDRGWGPRATVARDYVLQDRVLLGTIRTGPDLAHLGGRYAGEAGRDWNHLHLYNPQIVSEGSTMPPFAFLYKKQEIVNKPSEKALDFPPDSEYAPEPGYEIVPTRRAEALVEYLLSLKIDYSLPEAVIPE</sequence>
<name>A0A317ZLD2_9BACT</name>
<evidence type="ECO:0000313" key="7">
    <source>
        <dbReference type="Proteomes" id="UP000247099"/>
    </source>
</evidence>
<proteinExistence type="predicted"/>
<accession>A0A317ZLD2</accession>
<dbReference type="RefSeq" id="WP_110130034.1">
    <property type="nucleotide sequence ID" value="NZ_QHJQ01000002.1"/>
</dbReference>
<gene>
    <name evidence="6" type="ORF">DDZ13_03455</name>
</gene>
<dbReference type="InterPro" id="IPR036909">
    <property type="entry name" value="Cyt_c-like_dom_sf"/>
</dbReference>
<keyword evidence="1 4" id="KW-0349">Heme</keyword>
<dbReference type="InterPro" id="IPR009056">
    <property type="entry name" value="Cyt_c-like_dom"/>
</dbReference>
<dbReference type="Proteomes" id="UP000247099">
    <property type="component" value="Unassembled WGS sequence"/>
</dbReference>
<evidence type="ECO:0000256" key="4">
    <source>
        <dbReference type="PROSITE-ProRule" id="PRU00433"/>
    </source>
</evidence>
<dbReference type="GO" id="GO:0046872">
    <property type="term" value="F:metal ion binding"/>
    <property type="evidence" value="ECO:0007669"/>
    <property type="project" value="UniProtKB-KW"/>
</dbReference>
<evidence type="ECO:0000256" key="3">
    <source>
        <dbReference type="ARBA" id="ARBA00023004"/>
    </source>
</evidence>